<reference evidence="1 2" key="1">
    <citation type="submission" date="2018-06" db="EMBL/GenBank/DDBJ databases">
        <title>Genomic Encyclopedia of Archaeal and Bacterial Type Strains, Phase II (KMG-II): from individual species to whole genera.</title>
        <authorList>
            <person name="Goeker M."/>
        </authorList>
    </citation>
    <scope>NUCLEOTIDE SEQUENCE [LARGE SCALE GENOMIC DNA]</scope>
    <source>
        <strain evidence="1 2">DSM 23857</strain>
    </source>
</reference>
<sequence length="182" mass="20829">MQRPLTSHEYLHTFEFEYIETYSFNRGDSFIQASLEEWNEYQRLSRRVANGKVLTADEKQRMEAIFSIMNAGIAHLQHINNHLPAHVELISKLHHSEASALAIISHLSIPALNIPYWMCAPVYRDAIVFYSASGQVVSILNVCFSCDHMLGTNNTFIGADMSCYPLLRQEFLALGHKIEERN</sequence>
<dbReference type="AlphaFoldDB" id="A0A327QME5"/>
<gene>
    <name evidence="1" type="ORF">LX64_02362</name>
</gene>
<evidence type="ECO:0000313" key="2">
    <source>
        <dbReference type="Proteomes" id="UP000249547"/>
    </source>
</evidence>
<accession>A0A327QME5</accession>
<keyword evidence="2" id="KW-1185">Reference proteome</keyword>
<comment type="caution">
    <text evidence="1">The sequence shown here is derived from an EMBL/GenBank/DDBJ whole genome shotgun (WGS) entry which is preliminary data.</text>
</comment>
<organism evidence="1 2">
    <name type="scientific">Chitinophaga skermanii</name>
    <dbReference type="NCBI Taxonomy" id="331697"/>
    <lineage>
        <taxon>Bacteria</taxon>
        <taxon>Pseudomonadati</taxon>
        <taxon>Bacteroidota</taxon>
        <taxon>Chitinophagia</taxon>
        <taxon>Chitinophagales</taxon>
        <taxon>Chitinophagaceae</taxon>
        <taxon>Chitinophaga</taxon>
    </lineage>
</organism>
<dbReference type="OrthoDB" id="677825at2"/>
<proteinExistence type="predicted"/>
<evidence type="ECO:0000313" key="1">
    <source>
        <dbReference type="EMBL" id="RAJ05208.1"/>
    </source>
</evidence>
<dbReference type="EMBL" id="QLLL01000004">
    <property type="protein sequence ID" value="RAJ05208.1"/>
    <property type="molecule type" value="Genomic_DNA"/>
</dbReference>
<protein>
    <submittedName>
        <fullName evidence="1">Uncharacterized protein</fullName>
    </submittedName>
</protein>
<name>A0A327QME5_9BACT</name>
<dbReference type="Proteomes" id="UP000249547">
    <property type="component" value="Unassembled WGS sequence"/>
</dbReference>
<dbReference type="RefSeq" id="WP_111597820.1">
    <property type="nucleotide sequence ID" value="NZ_QLLL01000004.1"/>
</dbReference>